<dbReference type="Pfam" id="PF22636">
    <property type="entry name" value="FlK"/>
    <property type="match status" value="1"/>
</dbReference>
<dbReference type="InterPro" id="IPR025540">
    <property type="entry name" value="FlK"/>
</dbReference>
<reference evidence="2 3" key="1">
    <citation type="submission" date="2016-11" db="EMBL/GenBank/DDBJ databases">
        <authorList>
            <person name="Jaros S."/>
            <person name="Januszkiewicz K."/>
            <person name="Wedrychowicz H."/>
        </authorList>
    </citation>
    <scope>NUCLEOTIDE SEQUENCE [LARGE SCALE GENOMIC DNA]</scope>
    <source>
        <strain evidence="2 3">DSM 24574</strain>
    </source>
</reference>
<dbReference type="STRING" id="947013.SAMN04488109_4466"/>
<sequence>MKNLFKIGDTLQYRKVIAAADVAAFQGEVVHPVYATFALARDAEWTSRQFVLQLRDADEEGVGTELTIRHQGPAFEGEEIVFTATVRLLQGNELVCTYEAKVGSRLIATGETGQKILKRDKIAALFRKEERPA</sequence>
<dbReference type="Proteomes" id="UP000184212">
    <property type="component" value="Unassembled WGS sequence"/>
</dbReference>
<keyword evidence="3" id="KW-1185">Reference proteome</keyword>
<name>A0A1M5U5F4_9BACT</name>
<dbReference type="InterPro" id="IPR054485">
    <property type="entry name" value="FlK-like_dom"/>
</dbReference>
<dbReference type="Gene3D" id="3.10.129.10">
    <property type="entry name" value="Hotdog Thioesterase"/>
    <property type="match status" value="1"/>
</dbReference>
<dbReference type="InterPro" id="IPR029069">
    <property type="entry name" value="HotDog_dom_sf"/>
</dbReference>
<evidence type="ECO:0000313" key="2">
    <source>
        <dbReference type="EMBL" id="SHH58086.1"/>
    </source>
</evidence>
<dbReference type="PANTHER" id="PTHR36934:SF1">
    <property type="entry name" value="THIOESTERASE DOMAIN-CONTAINING PROTEIN"/>
    <property type="match status" value="1"/>
</dbReference>
<dbReference type="SUPFAM" id="SSF54637">
    <property type="entry name" value="Thioesterase/thiol ester dehydrase-isomerase"/>
    <property type="match status" value="1"/>
</dbReference>
<gene>
    <name evidence="2" type="ORF">SAMN04488109_4466</name>
</gene>
<dbReference type="AlphaFoldDB" id="A0A1M5U5F4"/>
<accession>A0A1M5U5F4</accession>
<organism evidence="2 3">
    <name type="scientific">Chryseolinea serpens</name>
    <dbReference type="NCBI Taxonomy" id="947013"/>
    <lineage>
        <taxon>Bacteria</taxon>
        <taxon>Pseudomonadati</taxon>
        <taxon>Bacteroidota</taxon>
        <taxon>Cytophagia</taxon>
        <taxon>Cytophagales</taxon>
        <taxon>Fulvivirgaceae</taxon>
        <taxon>Chryseolinea</taxon>
    </lineage>
</organism>
<dbReference type="EMBL" id="FQWQ01000003">
    <property type="protein sequence ID" value="SHH58086.1"/>
    <property type="molecule type" value="Genomic_DNA"/>
</dbReference>
<evidence type="ECO:0000313" key="3">
    <source>
        <dbReference type="Proteomes" id="UP000184212"/>
    </source>
</evidence>
<protein>
    <submittedName>
        <fullName evidence="2">Predicted thioesterase</fullName>
    </submittedName>
</protein>
<dbReference type="RefSeq" id="WP_073138375.1">
    <property type="nucleotide sequence ID" value="NZ_FQWQ01000003.1"/>
</dbReference>
<feature type="domain" description="Fluoroacetyl-CoA-specific thioesterase-like" evidence="1">
    <location>
        <begin position="19"/>
        <end position="119"/>
    </location>
</feature>
<proteinExistence type="predicted"/>
<dbReference type="OrthoDB" id="6902891at2"/>
<evidence type="ECO:0000259" key="1">
    <source>
        <dbReference type="Pfam" id="PF22636"/>
    </source>
</evidence>
<dbReference type="PANTHER" id="PTHR36934">
    <property type="entry name" value="BLR0278 PROTEIN"/>
    <property type="match status" value="1"/>
</dbReference>